<evidence type="ECO:0000256" key="8">
    <source>
        <dbReference type="ARBA" id="ARBA00049417"/>
    </source>
</evidence>
<dbReference type="NCBIfam" id="TIGR00668">
    <property type="entry name" value="apaH"/>
    <property type="match status" value="1"/>
</dbReference>
<evidence type="ECO:0000256" key="1">
    <source>
        <dbReference type="ARBA" id="ARBA00003413"/>
    </source>
</evidence>
<keyword evidence="4" id="KW-0378">Hydrolase</keyword>
<dbReference type="InterPro" id="IPR029052">
    <property type="entry name" value="Metallo-depent_PP-like"/>
</dbReference>
<dbReference type="OrthoDB" id="9807890at2"/>
<dbReference type="NCBIfam" id="NF001204">
    <property type="entry name" value="PRK00166.1"/>
    <property type="match status" value="1"/>
</dbReference>
<dbReference type="PIRSF" id="PIRSF000903">
    <property type="entry name" value="B5n-ttraPtase_sm"/>
    <property type="match status" value="1"/>
</dbReference>
<feature type="domain" description="Calcineurin-like phosphoesterase" evidence="9">
    <location>
        <begin position="1"/>
        <end position="145"/>
    </location>
</feature>
<evidence type="ECO:0000256" key="5">
    <source>
        <dbReference type="ARBA" id="ARBA00031248"/>
    </source>
</evidence>
<dbReference type="Proteomes" id="UP000241074">
    <property type="component" value="Chromosome"/>
</dbReference>
<dbReference type="CDD" id="cd07422">
    <property type="entry name" value="MPP_ApaH"/>
    <property type="match status" value="1"/>
</dbReference>
<dbReference type="Gene3D" id="3.60.21.10">
    <property type="match status" value="1"/>
</dbReference>
<dbReference type="EC" id="3.6.1.41" evidence="3"/>
<dbReference type="KEGG" id="xba:C7S18_04995"/>
<dbReference type="RefSeq" id="WP_106890526.1">
    <property type="nucleotide sequence ID" value="NZ_CP027860.1"/>
</dbReference>
<organism evidence="10 11">
    <name type="scientific">Ahniella affigens</name>
    <dbReference type="NCBI Taxonomy" id="2021234"/>
    <lineage>
        <taxon>Bacteria</taxon>
        <taxon>Pseudomonadati</taxon>
        <taxon>Pseudomonadota</taxon>
        <taxon>Gammaproteobacteria</taxon>
        <taxon>Lysobacterales</taxon>
        <taxon>Rhodanobacteraceae</taxon>
        <taxon>Ahniella</taxon>
    </lineage>
</organism>
<evidence type="ECO:0000313" key="11">
    <source>
        <dbReference type="Proteomes" id="UP000241074"/>
    </source>
</evidence>
<dbReference type="InterPro" id="IPR004843">
    <property type="entry name" value="Calcineurin-like_PHP"/>
</dbReference>
<evidence type="ECO:0000256" key="4">
    <source>
        <dbReference type="ARBA" id="ARBA00022801"/>
    </source>
</evidence>
<keyword evidence="11" id="KW-1185">Reference proteome</keyword>
<reference evidence="10 11" key="2">
    <citation type="submission" date="2018-03" db="EMBL/GenBank/DDBJ databases">
        <authorList>
            <person name="Keele B.F."/>
        </authorList>
    </citation>
    <scope>NUCLEOTIDE SEQUENCE [LARGE SCALE GENOMIC DNA]</scope>
    <source>
        <strain evidence="10 11">D13</strain>
    </source>
</reference>
<proteinExistence type="inferred from homology"/>
<dbReference type="SUPFAM" id="SSF56300">
    <property type="entry name" value="Metallo-dependent phosphatases"/>
    <property type="match status" value="1"/>
</dbReference>
<name>A0A2P1PP29_9GAMM</name>
<dbReference type="Pfam" id="PF00149">
    <property type="entry name" value="Metallophos"/>
    <property type="match status" value="1"/>
</dbReference>
<evidence type="ECO:0000259" key="9">
    <source>
        <dbReference type="Pfam" id="PF00149"/>
    </source>
</evidence>
<comment type="catalytic activity">
    <reaction evidence="8">
        <text>P(1),P(4)-bis(5'-adenosyl) tetraphosphate + H2O = 2 ADP + 2 H(+)</text>
        <dbReference type="Rhea" id="RHEA:24252"/>
        <dbReference type="ChEBI" id="CHEBI:15377"/>
        <dbReference type="ChEBI" id="CHEBI:15378"/>
        <dbReference type="ChEBI" id="CHEBI:58141"/>
        <dbReference type="ChEBI" id="CHEBI:456216"/>
        <dbReference type="EC" id="3.6.1.41"/>
    </reaction>
</comment>
<accession>A0A2P1PP29</accession>
<dbReference type="PANTHER" id="PTHR40942">
    <property type="match status" value="1"/>
</dbReference>
<evidence type="ECO:0000313" key="10">
    <source>
        <dbReference type="EMBL" id="AVP96598.1"/>
    </source>
</evidence>
<evidence type="ECO:0000256" key="3">
    <source>
        <dbReference type="ARBA" id="ARBA00012506"/>
    </source>
</evidence>
<evidence type="ECO:0000256" key="7">
    <source>
        <dbReference type="ARBA" id="ARBA00033210"/>
    </source>
</evidence>
<comment type="function">
    <text evidence="1">Hydrolyzes diadenosine 5',5'''-P1,P4-tetraphosphate to yield ADP.</text>
</comment>
<evidence type="ECO:0000256" key="2">
    <source>
        <dbReference type="ARBA" id="ARBA00005419"/>
    </source>
</evidence>
<dbReference type="GO" id="GO:0008803">
    <property type="term" value="F:bis(5'-nucleosyl)-tetraphosphatase (symmetrical) activity"/>
    <property type="evidence" value="ECO:0007669"/>
    <property type="project" value="UniProtKB-EC"/>
</dbReference>
<reference evidence="10 11" key="1">
    <citation type="submission" date="2018-03" db="EMBL/GenBank/DDBJ databases">
        <title>Ahniella affigens gen. nov., sp. nov., a gammaproteobacterium isolated from sandy soil near a stream.</title>
        <authorList>
            <person name="Ko Y."/>
            <person name="Kim J.-H."/>
        </authorList>
    </citation>
    <scope>NUCLEOTIDE SEQUENCE [LARGE SCALE GENOMIC DNA]</scope>
    <source>
        <strain evidence="10 11">D13</strain>
    </source>
</reference>
<sequence>MAVYAIGDLQGCYDPLVALLDKIRFDPSQDRLWFCGDLVNRGGQSLETLRLVHSLDQYSVTVLGNHDLSLLSISTRSVGEQDKANPDLRRVLRADDASVLIDWLRHRPLMHVDQELGFAMVHAGLSPRWTIKLAEARAHEVERALRGDQYRNLMKRMFGNKPAAWSKQLTGVERLRAIINVMTRMRFCDVQGRIGFDFKAEPGTQKSGFYPWFEVPGGKKRELPVVCGHWSALGLFQGLGIYSIDTGAVWGGKLTALKLGPEPQVFQVPCDARAQMVKGGE</sequence>
<gene>
    <name evidence="10" type="ORF">C7S18_04995</name>
</gene>
<dbReference type="AlphaFoldDB" id="A0A2P1PP29"/>
<comment type="similarity">
    <text evidence="2">Belongs to the Ap4A hydrolase family.</text>
</comment>
<protein>
    <recommendedName>
        <fullName evidence="3">bis(5'-nucleosyl)-tetraphosphatase (symmetrical)</fullName>
        <ecNumber evidence="3">3.6.1.41</ecNumber>
    </recommendedName>
    <alternativeName>
        <fullName evidence="6">Ap4A hydrolase</fullName>
    </alternativeName>
    <alternativeName>
        <fullName evidence="5">Diadenosine 5',5'''-P1,P4-tetraphosphate pyrophosphohydrolase</fullName>
    </alternativeName>
    <alternativeName>
        <fullName evidence="7">Diadenosine tetraphosphatase</fullName>
    </alternativeName>
</protein>
<dbReference type="InterPro" id="IPR004617">
    <property type="entry name" value="ApaH"/>
</dbReference>
<dbReference type="EMBL" id="CP027860">
    <property type="protein sequence ID" value="AVP96598.1"/>
    <property type="molecule type" value="Genomic_DNA"/>
</dbReference>
<dbReference type="PANTHER" id="PTHR40942:SF4">
    <property type="entry name" value="CYTOCHROME C5"/>
    <property type="match status" value="1"/>
</dbReference>
<evidence type="ECO:0000256" key="6">
    <source>
        <dbReference type="ARBA" id="ARBA00032248"/>
    </source>
</evidence>